<dbReference type="EMBL" id="CP001145">
    <property type="protein sequence ID" value="ACI17022.1"/>
    <property type="molecule type" value="Genomic_DNA"/>
</dbReference>
<dbReference type="AlphaFoldDB" id="B5Y6I5"/>
<keyword evidence="1" id="KW-0472">Membrane</keyword>
<dbReference type="RefSeq" id="WP_012543674.1">
    <property type="nucleotide sequence ID" value="NC_011295.1"/>
</dbReference>
<feature type="transmembrane region" description="Helical" evidence="1">
    <location>
        <begin position="165"/>
        <end position="192"/>
    </location>
</feature>
<keyword evidence="1" id="KW-0812">Transmembrane</keyword>
<feature type="transmembrane region" description="Helical" evidence="1">
    <location>
        <begin position="466"/>
        <end position="486"/>
    </location>
</feature>
<reference evidence="3" key="1">
    <citation type="submission" date="2008-08" db="EMBL/GenBank/DDBJ databases">
        <title>The complete genome sequence of Coprothermobacter proteolyticus strain ATCC 5245 / DSM 5265 / BT.</title>
        <authorList>
            <person name="Dodson R.J."/>
            <person name="Durkin A.S."/>
            <person name="Wu M."/>
            <person name="Eisen J."/>
            <person name="Sutton G."/>
        </authorList>
    </citation>
    <scope>NUCLEOTIDE SEQUENCE [LARGE SCALE GENOMIC DNA]</scope>
    <source>
        <strain evidence="3">ATCC 35245 / DSM 5265 / OCM 4 / BT</strain>
    </source>
</reference>
<dbReference type="Pfam" id="PF16949">
    <property type="entry name" value="ABC_tran_2"/>
    <property type="match status" value="1"/>
</dbReference>
<sequence>MKKQYKVRKVNSNNRAFLSLVKTQLKVQFNLSALRYKIFKNKRTLMQTLFAVLIMLFLLFLFFGFFSTAFNLVVKAGFMVGQPELVLVVALLSAQLLGLVTGIFTLMSTFYYSKDLPMLITMPFKPWQIIATKLLVTQITLYTLLVPLLVAGIGLYAYYIQVGAMYWIVAAIVTLTSPLLPLSIAAVIVVILMRFVNLTKNRTIFTVLGSLVGAAIGIGIQLFSQRLTTMGNAPEILSEQANILKAVSAAFPPSLWGAKAIALPNAQGLLYLLLFLGVSFAAFICMLAISEQVFYKAAIAGMESTAPQKRLTRKEISKASNTTRSHTMALFSKEWKLFWRTPLFLSNALSPFIIFFIAVFLPMITSSSGGQRGNDLSQLLNVPNGDLIVNFILAGILLMSIAMNSVSYTAFSREGSTYWMSLTIPVERREQVNAKLMNCVAIETVFATLITVAFSLLLRRSLSDTVMVLALLVPAMIPPICVNMALDALMPKLDWVTPQQLFKRGIFTLLFFLLSLIPVGIMGATAIFLLNKQVSANLIYVSIICLSVVIAAITYELLLMASKNFYKLPQ</sequence>
<dbReference type="KEGG" id="cpo:COPRO5265_0010"/>
<feature type="transmembrane region" description="Helical" evidence="1">
    <location>
        <begin position="86"/>
        <end position="113"/>
    </location>
</feature>
<feature type="transmembrane region" description="Helical" evidence="1">
    <location>
        <begin position="204"/>
        <end position="224"/>
    </location>
</feature>
<dbReference type="HOGENOM" id="CLU_031634_0_0_9"/>
<dbReference type="STRING" id="309798.COPRO5265_0010"/>
<dbReference type="Proteomes" id="UP000001732">
    <property type="component" value="Chromosome"/>
</dbReference>
<accession>B5Y6I5</accession>
<keyword evidence="3" id="KW-1185">Reference proteome</keyword>
<dbReference type="InterPro" id="IPR031599">
    <property type="entry name" value="ABC_tran_2"/>
</dbReference>
<feature type="transmembrane region" description="Helical" evidence="1">
    <location>
        <begin position="432"/>
        <end position="454"/>
    </location>
</feature>
<dbReference type="OrthoDB" id="138672at2"/>
<gene>
    <name evidence="2" type="ordered locus">COPRO5265_0010</name>
</gene>
<evidence type="ECO:0000256" key="1">
    <source>
        <dbReference type="SAM" id="Phobius"/>
    </source>
</evidence>
<keyword evidence="1" id="KW-1133">Transmembrane helix</keyword>
<feature type="transmembrane region" description="Helical" evidence="1">
    <location>
        <begin position="506"/>
        <end position="530"/>
    </location>
</feature>
<feature type="transmembrane region" description="Helical" evidence="1">
    <location>
        <begin position="387"/>
        <end position="411"/>
    </location>
</feature>
<feature type="transmembrane region" description="Helical" evidence="1">
    <location>
        <begin position="134"/>
        <end position="159"/>
    </location>
</feature>
<dbReference type="eggNOG" id="ENOG502Z8T8">
    <property type="taxonomic scope" value="Bacteria"/>
</dbReference>
<protein>
    <submittedName>
        <fullName evidence="2">Uncharacterized protein</fullName>
    </submittedName>
</protein>
<feature type="transmembrane region" description="Helical" evidence="1">
    <location>
        <begin position="343"/>
        <end position="367"/>
    </location>
</feature>
<evidence type="ECO:0000313" key="2">
    <source>
        <dbReference type="EMBL" id="ACI17022.1"/>
    </source>
</evidence>
<proteinExistence type="predicted"/>
<feature type="transmembrane region" description="Helical" evidence="1">
    <location>
        <begin position="269"/>
        <end position="289"/>
    </location>
</feature>
<feature type="transmembrane region" description="Helical" evidence="1">
    <location>
        <begin position="45"/>
        <end position="66"/>
    </location>
</feature>
<evidence type="ECO:0000313" key="3">
    <source>
        <dbReference type="Proteomes" id="UP000001732"/>
    </source>
</evidence>
<reference evidence="2 3" key="2">
    <citation type="journal article" date="2014" name="Genome Announc.">
        <title>Complete Genome Sequence of Coprothermobacter proteolyticus DSM 5265.</title>
        <authorList>
            <person name="Alexiev A."/>
            <person name="Coil D.A."/>
            <person name="Badger J.H."/>
            <person name="Enticknap J."/>
            <person name="Ward N."/>
            <person name="Robb F.T."/>
            <person name="Eisen J.A."/>
        </authorList>
    </citation>
    <scope>NUCLEOTIDE SEQUENCE [LARGE SCALE GENOMIC DNA]</scope>
    <source>
        <strain evidence="3">ATCC 35245 / DSM 5265 / OCM 4 / BT</strain>
    </source>
</reference>
<organism evidence="2 3">
    <name type="scientific">Coprothermobacter proteolyticus (strain ATCC 35245 / DSM 5265 / OCM 4 / BT)</name>
    <dbReference type="NCBI Taxonomy" id="309798"/>
    <lineage>
        <taxon>Bacteria</taxon>
        <taxon>Pseudomonadati</taxon>
        <taxon>Coprothermobacterota</taxon>
        <taxon>Coprothermobacteria</taxon>
        <taxon>Coprothermobacterales</taxon>
        <taxon>Coprothermobacteraceae</taxon>
        <taxon>Coprothermobacter</taxon>
    </lineage>
</organism>
<name>B5Y6I5_COPPD</name>
<feature type="transmembrane region" description="Helical" evidence="1">
    <location>
        <begin position="536"/>
        <end position="558"/>
    </location>
</feature>